<evidence type="ECO:0000256" key="6">
    <source>
        <dbReference type="SAM" id="Phobius"/>
    </source>
</evidence>
<protein>
    <recommendedName>
        <fullName evidence="9">Cytochrome P450 6A1</fullName>
    </recommendedName>
</protein>
<reference evidence="7" key="1">
    <citation type="submission" date="2022-10" db="EMBL/GenBank/DDBJ databases">
        <title>Culturing micro-colonial fungi from biological soil crusts in the Mojave desert and describing Neophaeococcomyces mojavensis, and introducing the new genera and species Taxawa tesnikishii.</title>
        <authorList>
            <person name="Kurbessoian T."/>
            <person name="Stajich J.E."/>
        </authorList>
    </citation>
    <scope>NUCLEOTIDE SEQUENCE</scope>
    <source>
        <strain evidence="7">TK_1</strain>
    </source>
</reference>
<keyword evidence="4" id="KW-0479">Metal-binding</keyword>
<evidence type="ECO:0000256" key="5">
    <source>
        <dbReference type="ARBA" id="ARBA00023004"/>
    </source>
</evidence>
<evidence type="ECO:0000313" key="7">
    <source>
        <dbReference type="EMBL" id="KAJ9666775.1"/>
    </source>
</evidence>
<comment type="cofactor">
    <cofactor evidence="1">
        <name>heme</name>
        <dbReference type="ChEBI" id="CHEBI:30413"/>
    </cofactor>
</comment>
<evidence type="ECO:0000256" key="2">
    <source>
        <dbReference type="ARBA" id="ARBA00010617"/>
    </source>
</evidence>
<sequence>MAIFNVLQSLSLPSIILSVVVLGSLAFCLTFLSRRPSFPKNAPPLYRGGLPILGAVQFFTKRWDFFSHASAQSPSGNFSYYIGQHAVVGLSGDRARKTLFESRELGFNEGYEVLFNMSPNVNTDEDGEEKLTSSSFTFRMTRLLRKEAFLIEDVRTRLGTLAADPSGITDPFKSIYEIVYQLTMRTVGSNEIADSPELLHKTLSLFETIAKTSTAGTIIFPWFPSPAIIKRYIAGGKLYMIMKNIMDERQRTGRRENDALQYCIDQGDSVNMVIGFILGALFAGQLNSGINACYVLCYLAENPYWLSEARKEVAAAAAKYATDPNQPLVEQLAGLPLEAWESEFPLLDLCLRDSIRIQLLGTAFRRNVSGHEIPIGNGEVIPNGAFATYHLYDVHFDPAVYPEPEKWDPSRYFPDRAEDKKKPYAFLGWGAARHACLGVRFAKLEQNIIVSFFLAMFDFELTDREGRKTELPEVDTNGYAASKPTRPVYLKYRVREKVAV</sequence>
<dbReference type="EMBL" id="JAPDRL010000017">
    <property type="protein sequence ID" value="KAJ9666775.1"/>
    <property type="molecule type" value="Genomic_DNA"/>
</dbReference>
<comment type="caution">
    <text evidence="7">The sequence shown here is derived from an EMBL/GenBank/DDBJ whole genome shotgun (WGS) entry which is preliminary data.</text>
</comment>
<dbReference type="CDD" id="cd00302">
    <property type="entry name" value="cytochrome_P450"/>
    <property type="match status" value="1"/>
</dbReference>
<evidence type="ECO:0000256" key="3">
    <source>
        <dbReference type="ARBA" id="ARBA00022617"/>
    </source>
</evidence>
<dbReference type="SUPFAM" id="SSF48264">
    <property type="entry name" value="Cytochrome P450"/>
    <property type="match status" value="1"/>
</dbReference>
<organism evidence="7 8">
    <name type="scientific">Coniosporium apollinis</name>
    <dbReference type="NCBI Taxonomy" id="61459"/>
    <lineage>
        <taxon>Eukaryota</taxon>
        <taxon>Fungi</taxon>
        <taxon>Dikarya</taxon>
        <taxon>Ascomycota</taxon>
        <taxon>Pezizomycotina</taxon>
        <taxon>Dothideomycetes</taxon>
        <taxon>Dothideomycetes incertae sedis</taxon>
        <taxon>Coniosporium</taxon>
    </lineage>
</organism>
<dbReference type="Pfam" id="PF00067">
    <property type="entry name" value="p450"/>
    <property type="match status" value="1"/>
</dbReference>
<dbReference type="Gene3D" id="1.10.630.10">
    <property type="entry name" value="Cytochrome P450"/>
    <property type="match status" value="1"/>
</dbReference>
<keyword evidence="8" id="KW-1185">Reference proteome</keyword>
<evidence type="ECO:0000256" key="1">
    <source>
        <dbReference type="ARBA" id="ARBA00001971"/>
    </source>
</evidence>
<dbReference type="PANTHER" id="PTHR24304">
    <property type="entry name" value="CYTOCHROME P450 FAMILY 7"/>
    <property type="match status" value="1"/>
</dbReference>
<gene>
    <name evidence="7" type="ORF">H2201_003179</name>
</gene>
<keyword evidence="6" id="KW-0812">Transmembrane</keyword>
<dbReference type="PRINTS" id="PR00465">
    <property type="entry name" value="EP450IV"/>
</dbReference>
<dbReference type="InterPro" id="IPR050529">
    <property type="entry name" value="CYP450_sterol_14alpha_dmase"/>
</dbReference>
<dbReference type="InterPro" id="IPR001128">
    <property type="entry name" value="Cyt_P450"/>
</dbReference>
<keyword evidence="6" id="KW-1133">Transmembrane helix</keyword>
<dbReference type="PANTHER" id="PTHR24304:SF2">
    <property type="entry name" value="24-HYDROXYCHOLESTEROL 7-ALPHA-HYDROXYLASE"/>
    <property type="match status" value="1"/>
</dbReference>
<dbReference type="InterPro" id="IPR036396">
    <property type="entry name" value="Cyt_P450_sf"/>
</dbReference>
<evidence type="ECO:0000313" key="8">
    <source>
        <dbReference type="Proteomes" id="UP001172684"/>
    </source>
</evidence>
<proteinExistence type="inferred from homology"/>
<comment type="similarity">
    <text evidence="2">Belongs to the cytochrome P450 family.</text>
</comment>
<dbReference type="InterPro" id="IPR002403">
    <property type="entry name" value="Cyt_P450_E_grp-IV"/>
</dbReference>
<name>A0ABQ9NZP1_9PEZI</name>
<evidence type="ECO:0000256" key="4">
    <source>
        <dbReference type="ARBA" id="ARBA00022723"/>
    </source>
</evidence>
<keyword evidence="6" id="KW-0472">Membrane</keyword>
<keyword evidence="3" id="KW-0349">Heme</keyword>
<accession>A0ABQ9NZP1</accession>
<dbReference type="Proteomes" id="UP001172684">
    <property type="component" value="Unassembled WGS sequence"/>
</dbReference>
<evidence type="ECO:0008006" key="9">
    <source>
        <dbReference type="Google" id="ProtNLM"/>
    </source>
</evidence>
<keyword evidence="5" id="KW-0408">Iron</keyword>
<feature type="transmembrane region" description="Helical" evidence="6">
    <location>
        <begin position="12"/>
        <end position="32"/>
    </location>
</feature>